<dbReference type="GO" id="GO:0008270">
    <property type="term" value="F:zinc ion binding"/>
    <property type="evidence" value="ECO:0007669"/>
    <property type="project" value="UniProtKB-KW"/>
</dbReference>
<evidence type="ECO:0000256" key="3">
    <source>
        <dbReference type="ARBA" id="ARBA00022771"/>
    </source>
</evidence>
<dbReference type="PROSITE" id="PS01360">
    <property type="entry name" value="ZF_MYND_1"/>
    <property type="match status" value="1"/>
</dbReference>
<dbReference type="InterPro" id="IPR001394">
    <property type="entry name" value="Peptidase_C19_UCH"/>
</dbReference>
<dbReference type="PROSITE" id="PS00972">
    <property type="entry name" value="USP_1"/>
    <property type="match status" value="1"/>
</dbReference>
<evidence type="ECO:0000259" key="7">
    <source>
        <dbReference type="PROSITE" id="PS50235"/>
    </source>
</evidence>
<dbReference type="GO" id="GO:0004843">
    <property type="term" value="F:cysteine-type deubiquitinase activity"/>
    <property type="evidence" value="ECO:0007669"/>
    <property type="project" value="InterPro"/>
</dbReference>
<name>A0AAV1YDS8_LUPLU</name>
<dbReference type="CDD" id="cd02661">
    <property type="entry name" value="Peptidase_C19E"/>
    <property type="match status" value="1"/>
</dbReference>
<protein>
    <submittedName>
        <fullName evidence="9">Uncharacterized protein</fullName>
    </submittedName>
</protein>
<evidence type="ECO:0000313" key="9">
    <source>
        <dbReference type="EMBL" id="CAL0332211.1"/>
    </source>
</evidence>
<feature type="domain" description="USP" evidence="7">
    <location>
        <begin position="166"/>
        <end position="472"/>
    </location>
</feature>
<dbReference type="PROSITE" id="PS50865">
    <property type="entry name" value="ZF_MYND_2"/>
    <property type="match status" value="1"/>
</dbReference>
<feature type="domain" description="MYND-type" evidence="8">
    <location>
        <begin position="65"/>
        <end position="102"/>
    </location>
</feature>
<keyword evidence="4" id="KW-0862">Zinc</keyword>
<dbReference type="GO" id="GO:0005829">
    <property type="term" value="C:cytosol"/>
    <property type="evidence" value="ECO:0007669"/>
    <property type="project" value="TreeGrafter"/>
</dbReference>
<dbReference type="AlphaFoldDB" id="A0AAV1YDS8"/>
<comment type="caution">
    <text evidence="9">The sequence shown here is derived from an EMBL/GenBank/DDBJ whole genome shotgun (WGS) entry which is preliminary data.</text>
</comment>
<keyword evidence="6" id="KW-1133">Transmembrane helix</keyword>
<dbReference type="InterPro" id="IPR018200">
    <property type="entry name" value="USP_CS"/>
</dbReference>
<proteinExistence type="inferred from homology"/>
<keyword evidence="3 5" id="KW-0863">Zinc-finger</keyword>
<dbReference type="InterPro" id="IPR050164">
    <property type="entry name" value="Peptidase_C19"/>
</dbReference>
<evidence type="ECO:0000256" key="1">
    <source>
        <dbReference type="ARBA" id="ARBA00009085"/>
    </source>
</evidence>
<dbReference type="Pfam" id="PF00443">
    <property type="entry name" value="UCH"/>
    <property type="match status" value="1"/>
</dbReference>
<keyword evidence="6" id="KW-0472">Membrane</keyword>
<dbReference type="Gene3D" id="3.90.70.10">
    <property type="entry name" value="Cysteine proteinases"/>
    <property type="match status" value="1"/>
</dbReference>
<evidence type="ECO:0000313" key="10">
    <source>
        <dbReference type="Proteomes" id="UP001497480"/>
    </source>
</evidence>
<evidence type="ECO:0000256" key="2">
    <source>
        <dbReference type="ARBA" id="ARBA00022723"/>
    </source>
</evidence>
<evidence type="ECO:0000256" key="5">
    <source>
        <dbReference type="PROSITE-ProRule" id="PRU00134"/>
    </source>
</evidence>
<organism evidence="9 10">
    <name type="scientific">Lupinus luteus</name>
    <name type="common">European yellow lupine</name>
    <dbReference type="NCBI Taxonomy" id="3873"/>
    <lineage>
        <taxon>Eukaryota</taxon>
        <taxon>Viridiplantae</taxon>
        <taxon>Streptophyta</taxon>
        <taxon>Embryophyta</taxon>
        <taxon>Tracheophyta</taxon>
        <taxon>Spermatophyta</taxon>
        <taxon>Magnoliopsida</taxon>
        <taxon>eudicotyledons</taxon>
        <taxon>Gunneridae</taxon>
        <taxon>Pentapetalae</taxon>
        <taxon>rosids</taxon>
        <taxon>fabids</taxon>
        <taxon>Fabales</taxon>
        <taxon>Fabaceae</taxon>
        <taxon>Papilionoideae</taxon>
        <taxon>50 kb inversion clade</taxon>
        <taxon>genistoids sensu lato</taxon>
        <taxon>core genistoids</taxon>
        <taxon>Genisteae</taxon>
        <taxon>Lupinus</taxon>
    </lineage>
</organism>
<keyword evidence="6" id="KW-0812">Transmembrane</keyword>
<dbReference type="SUPFAM" id="SSF54001">
    <property type="entry name" value="Cysteine proteinases"/>
    <property type="match status" value="1"/>
</dbReference>
<comment type="similarity">
    <text evidence="1">Belongs to the peptidase C19 family.</text>
</comment>
<dbReference type="InterPro" id="IPR002893">
    <property type="entry name" value="Znf_MYND"/>
</dbReference>
<dbReference type="FunFam" id="3.90.70.10:FF:000026">
    <property type="entry name" value="Ubiquitin carboxyl-terminal hydrolase 15"/>
    <property type="match status" value="1"/>
</dbReference>
<evidence type="ECO:0000259" key="8">
    <source>
        <dbReference type="PROSITE" id="PS50865"/>
    </source>
</evidence>
<dbReference type="GO" id="GO:0005634">
    <property type="term" value="C:nucleus"/>
    <property type="evidence" value="ECO:0007669"/>
    <property type="project" value="TreeGrafter"/>
</dbReference>
<keyword evidence="10" id="KW-1185">Reference proteome</keyword>
<evidence type="ECO:0000256" key="6">
    <source>
        <dbReference type="SAM" id="Phobius"/>
    </source>
</evidence>
<accession>A0AAV1YDS8</accession>
<evidence type="ECO:0000256" key="4">
    <source>
        <dbReference type="ARBA" id="ARBA00022833"/>
    </source>
</evidence>
<reference evidence="9 10" key="1">
    <citation type="submission" date="2024-03" db="EMBL/GenBank/DDBJ databases">
        <authorList>
            <person name="Martinez-Hernandez J."/>
        </authorList>
    </citation>
    <scope>NUCLEOTIDE SEQUENCE [LARGE SCALE GENOMIC DNA]</scope>
</reference>
<dbReference type="SUPFAM" id="SSF144232">
    <property type="entry name" value="HIT/MYND zinc finger-like"/>
    <property type="match status" value="1"/>
</dbReference>
<dbReference type="EMBL" id="CAXHTB010000024">
    <property type="protein sequence ID" value="CAL0332211.1"/>
    <property type="molecule type" value="Genomic_DNA"/>
</dbReference>
<dbReference type="InterPro" id="IPR038765">
    <property type="entry name" value="Papain-like_cys_pep_sf"/>
</dbReference>
<feature type="transmembrane region" description="Helical" evidence="6">
    <location>
        <begin position="13"/>
        <end position="32"/>
    </location>
</feature>
<dbReference type="PANTHER" id="PTHR24006">
    <property type="entry name" value="UBIQUITIN CARBOXYL-TERMINAL HYDROLASE"/>
    <property type="match status" value="1"/>
</dbReference>
<dbReference type="PROSITE" id="PS50235">
    <property type="entry name" value="USP_3"/>
    <property type="match status" value="1"/>
</dbReference>
<dbReference type="GO" id="GO:0016579">
    <property type="term" value="P:protein deubiquitination"/>
    <property type="evidence" value="ECO:0007669"/>
    <property type="project" value="InterPro"/>
</dbReference>
<dbReference type="Proteomes" id="UP001497480">
    <property type="component" value="Unassembled WGS sequence"/>
</dbReference>
<dbReference type="Gene3D" id="6.10.140.2220">
    <property type="match status" value="1"/>
</dbReference>
<dbReference type="PANTHER" id="PTHR24006:SF909">
    <property type="entry name" value="UBIQUITINYL HYDROLASE 1-RELATED"/>
    <property type="match status" value="1"/>
</dbReference>
<sequence length="664" mass="73843">MLVFVEVSWDLNWFLRLIFSVLVVAIGLHILIRKSASKYFQVEANFEGNNSLNSTSIMSGVMDLCCVCRKQGSKQCSRCKSVRYCSQECQLSHWRSGHKENCTVSSQNEASKRGALIAGGKKPSIALIPSKGSGISRPIKQPKDVLFPYDEFVKLFNWDKPGPLPRGLLNCGNSCFANVVLQCLSFTRPLVAYLLERGHRRECSCNDWCFLCEFETHVERTRISSQSFSPINILSRLPNIGGTLGYGRQEDAHEFMRYSIDTMQSVCLDDFGGEKVVPPNLQETTLIQHIFGGCLQSEVICTKCDQKSSQYENIMDLTVEIHGDATSLEKCLDQFTAKEWLHGENMYKCDGCKDYVKAWKRLTVKRAPNILTIAFKRFQSGRFGKLNKRVAFPEILNLSPYKSETGDGSDIYKLYAVVVHLDMLNASFFGHYICYIKDFQGNWYRVDDGKVTSVELEEVLSQGAYMLLYSRCTPRPSNLQTQTTETSRKAEMQTVKMGVEPEPTKQAECSRGEVLQLNISPESKVSGHEYQPSTIIDSNAKCKHSDDADMIDKSTNAANEISCSPVGSSSTPISQAVNDFEDVDMTISPEGTPSDTEAQHDIAISTPPSLPHDISCSDKHSSVSTNCPKTGDAEHVDVAKCKSLTSKGGAYYGNGYVIANKSAV</sequence>
<dbReference type="Pfam" id="PF01753">
    <property type="entry name" value="zf-MYND"/>
    <property type="match status" value="1"/>
</dbReference>
<dbReference type="InterPro" id="IPR028889">
    <property type="entry name" value="USP"/>
</dbReference>
<keyword evidence="2" id="KW-0479">Metal-binding</keyword>
<gene>
    <name evidence="9" type="ORF">LLUT_LOCUS33271</name>
</gene>